<evidence type="ECO:0000256" key="1">
    <source>
        <dbReference type="SAM" id="Phobius"/>
    </source>
</evidence>
<keyword evidence="1" id="KW-1133">Transmembrane helix</keyword>
<dbReference type="InterPro" id="IPR007436">
    <property type="entry name" value="DUF485"/>
</dbReference>
<keyword evidence="1" id="KW-0812">Transmembrane</keyword>
<comment type="caution">
    <text evidence="2">The sequence shown here is derived from an EMBL/GenBank/DDBJ whole genome shotgun (WGS) entry which is preliminary data.</text>
</comment>
<evidence type="ECO:0000313" key="2">
    <source>
        <dbReference type="EMBL" id="MBB2926985.1"/>
    </source>
</evidence>
<organism evidence="2 3">
    <name type="scientific">Paraburkholderia silvatlantica</name>
    <dbReference type="NCBI Taxonomy" id="321895"/>
    <lineage>
        <taxon>Bacteria</taxon>
        <taxon>Pseudomonadati</taxon>
        <taxon>Pseudomonadota</taxon>
        <taxon>Betaproteobacteria</taxon>
        <taxon>Burkholderiales</taxon>
        <taxon>Burkholderiaceae</taxon>
        <taxon>Paraburkholderia</taxon>
    </lineage>
</organism>
<sequence>MSACQAFQSRFSGENFRAPSSNGMSRISMGERSRKRHMPCIKTHDPSFNPISDTIMEKHSLSSIAVSTSNQDEHMRLGIVLTAIQVIVFFSFVSLCTFHPALLQRDALGIGVPLSFLAGLSVIACGIVLTAIYVAVSNRLWERAE</sequence>
<gene>
    <name evidence="2" type="ORF">FHX59_001394</name>
</gene>
<proteinExistence type="predicted"/>
<dbReference type="Pfam" id="PF04341">
    <property type="entry name" value="DUF485"/>
    <property type="match status" value="1"/>
</dbReference>
<keyword evidence="1" id="KW-0472">Membrane</keyword>
<name>A0ABR6FJN0_9BURK</name>
<accession>A0ABR6FJN0</accession>
<dbReference type="EMBL" id="JACHVZ010000003">
    <property type="protein sequence ID" value="MBB2926985.1"/>
    <property type="molecule type" value="Genomic_DNA"/>
</dbReference>
<feature type="transmembrane region" description="Helical" evidence="1">
    <location>
        <begin position="114"/>
        <end position="136"/>
    </location>
</feature>
<dbReference type="Proteomes" id="UP000533533">
    <property type="component" value="Unassembled WGS sequence"/>
</dbReference>
<dbReference type="RefSeq" id="WP_110382546.1">
    <property type="nucleotide sequence ID" value="NZ_JACHVZ010000003.1"/>
</dbReference>
<feature type="transmembrane region" description="Helical" evidence="1">
    <location>
        <begin position="77"/>
        <end position="102"/>
    </location>
</feature>
<reference evidence="2 3" key="1">
    <citation type="submission" date="2020-08" db="EMBL/GenBank/DDBJ databases">
        <title>Genomic Encyclopedia of Type Strains, Phase IV (KMG-V): Genome sequencing to study the core and pangenomes of soil and plant-associated prokaryotes.</title>
        <authorList>
            <person name="Whitman W."/>
        </authorList>
    </citation>
    <scope>NUCLEOTIDE SEQUENCE [LARGE SCALE GENOMIC DNA]</scope>
    <source>
        <strain evidence="2 3">SRMrh-85</strain>
    </source>
</reference>
<protein>
    <submittedName>
        <fullName evidence="2">Uncharacterized membrane protein (DUF485 family)</fullName>
    </submittedName>
</protein>
<keyword evidence="3" id="KW-1185">Reference proteome</keyword>
<evidence type="ECO:0000313" key="3">
    <source>
        <dbReference type="Proteomes" id="UP000533533"/>
    </source>
</evidence>